<evidence type="ECO:0000256" key="15">
    <source>
        <dbReference type="PROSITE-ProRule" id="PRU10141"/>
    </source>
</evidence>
<dbReference type="EC" id="2.7.10.1" evidence="16"/>
<dbReference type="InParanoid" id="A0A4W3HT40"/>
<dbReference type="OMA" id="RDYWHLQ"/>
<evidence type="ECO:0000256" key="3">
    <source>
        <dbReference type="ARBA" id="ARBA00022679"/>
    </source>
</evidence>
<evidence type="ECO:0000256" key="7">
    <source>
        <dbReference type="ARBA" id="ARBA00022777"/>
    </source>
</evidence>
<proteinExistence type="inferred from homology"/>
<evidence type="ECO:0000256" key="9">
    <source>
        <dbReference type="ARBA" id="ARBA00022989"/>
    </source>
</evidence>
<dbReference type="InterPro" id="IPR000719">
    <property type="entry name" value="Prot_kinase_dom"/>
</dbReference>
<keyword evidence="8 15" id="KW-0067">ATP-binding</keyword>
<dbReference type="GO" id="GO:0007169">
    <property type="term" value="P:cell surface receptor protein tyrosine kinase signaling pathway"/>
    <property type="evidence" value="ECO:0007669"/>
    <property type="project" value="InterPro"/>
</dbReference>
<dbReference type="GO" id="GO:0032006">
    <property type="term" value="P:regulation of TOR signaling"/>
    <property type="evidence" value="ECO:0007669"/>
    <property type="project" value="TreeGrafter"/>
</dbReference>
<dbReference type="InterPro" id="IPR013783">
    <property type="entry name" value="Ig-like_fold"/>
</dbReference>
<reference evidence="19" key="5">
    <citation type="submission" date="2025-09" db="UniProtKB">
        <authorList>
            <consortium name="Ensembl"/>
        </authorList>
    </citation>
    <scope>IDENTIFICATION</scope>
</reference>
<keyword evidence="20" id="KW-1185">Reference proteome</keyword>
<keyword evidence="4 16" id="KW-0812">Transmembrane</keyword>
<comment type="subcellular location">
    <subcellularLocation>
        <location evidence="1">Membrane</location>
        <topology evidence="1">Single-pass type I membrane protein</topology>
    </subcellularLocation>
</comment>
<protein>
    <recommendedName>
        <fullName evidence="16">Tyrosine-protein kinase receptor</fullName>
        <ecNumber evidence="16">2.7.10.1</ecNumber>
    </recommendedName>
</protein>
<dbReference type="Gene3D" id="2.60.40.10">
    <property type="entry name" value="Immunoglobulins"/>
    <property type="match status" value="6"/>
</dbReference>
<keyword evidence="5" id="KW-0677">Repeat</keyword>
<feature type="domain" description="Fibronectin type-III" evidence="18">
    <location>
        <begin position="1601"/>
        <end position="1707"/>
    </location>
</feature>
<feature type="domain" description="Fibronectin type-III" evidence="18">
    <location>
        <begin position="18"/>
        <end position="108"/>
    </location>
</feature>
<reference evidence="20" key="1">
    <citation type="journal article" date="2006" name="Science">
        <title>Ancient noncoding elements conserved in the human genome.</title>
        <authorList>
            <person name="Venkatesh B."/>
            <person name="Kirkness E.F."/>
            <person name="Loh Y.H."/>
            <person name="Halpern A.L."/>
            <person name="Lee A.P."/>
            <person name="Johnson J."/>
            <person name="Dandona N."/>
            <person name="Viswanathan L.D."/>
            <person name="Tay A."/>
            <person name="Venter J.C."/>
            <person name="Strausberg R.L."/>
            <person name="Brenner S."/>
        </authorList>
    </citation>
    <scope>NUCLEOTIDE SEQUENCE [LARGE SCALE GENOMIC DNA]</scope>
</reference>
<dbReference type="SMART" id="SM00219">
    <property type="entry name" value="TyrKc"/>
    <property type="match status" value="1"/>
</dbReference>
<feature type="domain" description="Fibronectin type-III" evidence="18">
    <location>
        <begin position="1506"/>
        <end position="1600"/>
    </location>
</feature>
<evidence type="ECO:0000259" key="17">
    <source>
        <dbReference type="PROSITE" id="PS50011"/>
    </source>
</evidence>
<keyword evidence="6 15" id="KW-0547">Nucleotide-binding</keyword>
<dbReference type="SUPFAM" id="SSF63825">
    <property type="entry name" value="YWTD domain"/>
    <property type="match status" value="3"/>
</dbReference>
<dbReference type="SMART" id="SM00060">
    <property type="entry name" value="FN3"/>
    <property type="match status" value="7"/>
</dbReference>
<dbReference type="GeneTree" id="ENSGT00940000160831"/>
<keyword evidence="7" id="KW-0418">Kinase</keyword>
<dbReference type="SMART" id="SM00135">
    <property type="entry name" value="LY"/>
    <property type="match status" value="4"/>
</dbReference>
<comment type="similarity">
    <text evidence="16">Belongs to the protein kinase superfamily. Tyr protein kinase family. Insulin receptor subfamily.</text>
</comment>
<dbReference type="InterPro" id="IPR002011">
    <property type="entry name" value="Tyr_kinase_rcpt_2_CS"/>
</dbReference>
<sequence>MTAIYHCCASFLLDKFNSPVPPIASVIGSHNISLRWKSANSSWVKYIVQWKYTVLQEDWRYTEIVTNHFYTVKDLKPYTLYHFRVVWIIFSQLQLYSPPSRTYRTKSFGVPLTAPVIVNVESPSPFSVEVSWNPPLFPSGPLVGYNLKLINEDHLIHQAASGSAVIWLFLSRYESLRKVIITDATTGEAECLQAKIKHNITAITVHFYRKKVYFSEGNQIWIKGAANMSDLSDLQLLYNGSGIISAISVDWLYQKLYFIFCCDLDSCLMARNIMSGHFTAPVRIVADPYNGYIYLLREDRIYRMQLPDSKNRSSDDVISLTKKSGFLKDFAIHFESKRLFFYNDTNQSISSTFIDGSSLYPVRHSLFFQKVRSLAYAKNYFTLTDGNQVQKEIQAEGMYFYNYVTVECDSSVSQTGFNNLQYYSASDQPYPIPTHPRYLESLFNSDVAVLKWKKPEPTVKMIMVSLIQMSGDFCYFINGSHLFSGPTAWQEWTYEVRMEAQNSSDELVFRNIRETIFTVENLHSSTVYRLAARAVSPGGASPWTPAFTGSTLQEVEEEPFILAARKDGIWKQRLDSFGPGILLFPDLKYARGNEKCMDWYNGTLYWANSSGHVHKVSLFNNSSSYQGHTYIPQIETTGTIAYDWIGQNLYWNDKFTNMVSKLFMKKNLNDLTVDSINAFIYWTTAQTIESARLNGENHFVHQELPAFSDRWVFGCTVDLDHGFLYWVVQDRMCLHLYKSTLRQNCESTGTPSPTLLIEAWSMESISQHAFGHYSNRFHWINRNGYLTVQEENQKNSVFLSRTKSFTFTLVQESLKPLPGFSSPPNVIPECVSESSITIKGNYSAFRVVWNGSENVDYGTVYYCVQFSAFLTLPELEVLGLEPFTEFNFSITPYTYWGKGTTTQKNLHSPESVPSPPENLRIFVSNSDTLQFTNQSDVEFRWNIPRRKNGIITKYRVQYTLLNNMNKSFKVWNQVDVKPTMNKNLFFINLFSHAHIVLKPVPRILIACSDKIKLIDVDNNVTEEVIISGGHVTALSFHTLDEMIYYIRNDTLLSMKTEDDERLYDPADITMDWIGRRLYIASSNARNVSQVFIVDLDAKIKFLEVVNLTAASHHTLISSLAAYPLLSRLYWIQNSSAGTRLLCHDLVNGTSFSVFGDQEDQPQGSIENNRCNCSAIRNHLSGKMAIDSSSIQLMKIYFTTKSNEIWLSDRDGCQCNRVIRVPVWSGKKDIFLENLTIDQLFIYWSISTGDKTTVYQADKGSGSILWSVSEMDPVRLQVSSFGFQPFPGIKPLTAISVETFQLFIINFVQFQTNSKTMLGVLLCNWRGGSKSICSKNANLIHVFQFHANYICKVNLFNLKEVQDTLIHLKGLQPYSAYLIQAAATNYYGGFPHKLGDAVIAMTDYGVPEAVSNVTVNVISNKVFDVLWTEPSQPNGPIERVRYQIKGPFHKLYPSTPLTKSELAEGKLALSLTNAKGGTLYSVMVLAFHPDYDWFSVSEPVYIKTFECPSAPFHISLENTTVQVKWEAPSDNSTRRFEFELREFVPRTIWKTPNVSCSEGPDFVCCLSGLQPARVYQVRVMVIYHTGAESVSKQDTFKTLAGVPGKPGTPQQFEENGKSVSWEKGDDNGSNITYYILEVRKSDINKVSGGNMSASEPWEVVWNSSCNTRLCTWKAEDLKGAFLFRVAASNAIGIGEYSDVSKEITLKGQCLKHSIESTVVVGQGGGVVGGASFYGWYRKHQNKIPQANEVTTVFKPDAELARIRGMTLVGLSNGCYAISTLPSQSEIGNLPEFPRAKLSLSRFLGSGAFGEVYEGNAVDILGEGSGESKVAVKVCEVGSVNPGFISFLYVLCRQFDHPHILRLLGVCLLNEPQYIILELMEGGDLLTYLRESRTIIRSLSLLDVTDLLDISLDVSKGCTYLEKMHFVHRDLAARNCLVSTKKYDNPNRTVKIGDFGLARDVYKNDYYRKRGEGLLPVRWMAPESLIDGVFTNYSDVWSFGVLLWEIATLGQQPYQTYSNLEVLHFVRSGGRLETPSNCPDDVYSLMLKCWHREPKKRPSFRYIQDKLEQLRKSPLVCSHIVSDEDSRPQGIINLAFESEDIFHNEDKLIGFYNNNNPGMWCSALSCQEDVLKHCTGFTVQWSDCVFVGKCGIQFAHSNVPQTAMK</sequence>
<dbReference type="GO" id="GO:0004714">
    <property type="term" value="F:transmembrane receptor protein tyrosine kinase activity"/>
    <property type="evidence" value="ECO:0007669"/>
    <property type="project" value="UniProtKB-EC"/>
</dbReference>
<dbReference type="InterPro" id="IPR001245">
    <property type="entry name" value="Ser-Thr/Tyr_kinase_cat_dom"/>
</dbReference>
<reference evidence="20" key="3">
    <citation type="journal article" date="2014" name="Nature">
        <title>Elephant shark genome provides unique insights into gnathostome evolution.</title>
        <authorList>
            <consortium name="International Elephant Shark Genome Sequencing Consortium"/>
            <person name="Venkatesh B."/>
            <person name="Lee A.P."/>
            <person name="Ravi V."/>
            <person name="Maurya A.K."/>
            <person name="Lian M.M."/>
            <person name="Swann J.B."/>
            <person name="Ohta Y."/>
            <person name="Flajnik M.F."/>
            <person name="Sutoh Y."/>
            <person name="Kasahara M."/>
            <person name="Hoon S."/>
            <person name="Gangu V."/>
            <person name="Roy S.W."/>
            <person name="Irimia M."/>
            <person name="Korzh V."/>
            <person name="Kondrychyn I."/>
            <person name="Lim Z.W."/>
            <person name="Tay B.H."/>
            <person name="Tohari S."/>
            <person name="Kong K.W."/>
            <person name="Ho S."/>
            <person name="Lorente-Galdos B."/>
            <person name="Quilez J."/>
            <person name="Marques-Bonet T."/>
            <person name="Raney B.J."/>
            <person name="Ingham P.W."/>
            <person name="Tay A."/>
            <person name="Hillier L.W."/>
            <person name="Minx P."/>
            <person name="Boehm T."/>
            <person name="Wilson R.K."/>
            <person name="Brenner S."/>
            <person name="Warren W.C."/>
        </authorList>
    </citation>
    <scope>NUCLEOTIDE SEQUENCE [LARGE SCALE GENOMIC DNA]</scope>
</reference>
<keyword evidence="2 16" id="KW-0597">Phosphoprotein</keyword>
<dbReference type="FunFam" id="1.10.510.10:FF:000341">
    <property type="entry name" value="Tyrosine-protein kinase receptor"/>
    <property type="match status" value="1"/>
</dbReference>
<dbReference type="PROSITE" id="PS00239">
    <property type="entry name" value="RECEPTOR_TYR_KIN_II"/>
    <property type="match status" value="1"/>
</dbReference>
<dbReference type="PANTHER" id="PTHR24416:SF527">
    <property type="entry name" value="PROTO-ONCOGENE TYROSINE-PROTEIN KINASE ROS"/>
    <property type="match status" value="1"/>
</dbReference>
<evidence type="ECO:0000256" key="6">
    <source>
        <dbReference type="ARBA" id="ARBA00022741"/>
    </source>
</evidence>
<dbReference type="InterPro" id="IPR020635">
    <property type="entry name" value="Tyr_kinase_cat_dom"/>
</dbReference>
<evidence type="ECO:0000256" key="4">
    <source>
        <dbReference type="ARBA" id="ARBA00022692"/>
    </source>
</evidence>
<dbReference type="InterPro" id="IPR017441">
    <property type="entry name" value="Protein_kinase_ATP_BS"/>
</dbReference>
<dbReference type="InterPro" id="IPR011042">
    <property type="entry name" value="6-blade_b-propeller_TolB-like"/>
</dbReference>
<dbReference type="PROSITE" id="PS50011">
    <property type="entry name" value="PROTEIN_KINASE_DOM"/>
    <property type="match status" value="1"/>
</dbReference>
<evidence type="ECO:0000313" key="20">
    <source>
        <dbReference type="Proteomes" id="UP000314986"/>
    </source>
</evidence>
<evidence type="ECO:0000256" key="2">
    <source>
        <dbReference type="ARBA" id="ARBA00022553"/>
    </source>
</evidence>
<comment type="catalytic activity">
    <reaction evidence="14 16">
        <text>L-tyrosyl-[protein] + ATP = O-phospho-L-tyrosyl-[protein] + ADP + H(+)</text>
        <dbReference type="Rhea" id="RHEA:10596"/>
        <dbReference type="Rhea" id="RHEA-COMP:10136"/>
        <dbReference type="Rhea" id="RHEA-COMP:20101"/>
        <dbReference type="ChEBI" id="CHEBI:15378"/>
        <dbReference type="ChEBI" id="CHEBI:30616"/>
        <dbReference type="ChEBI" id="CHEBI:46858"/>
        <dbReference type="ChEBI" id="CHEBI:61978"/>
        <dbReference type="ChEBI" id="CHEBI:456216"/>
        <dbReference type="EC" id="2.7.10.1"/>
    </reaction>
</comment>
<dbReference type="Pfam" id="PF07714">
    <property type="entry name" value="PK_Tyr_Ser-Thr"/>
    <property type="match status" value="1"/>
</dbReference>
<feature type="binding site" evidence="15">
    <location>
        <position position="1831"/>
    </location>
    <ligand>
        <name>ATP</name>
        <dbReference type="ChEBI" id="CHEBI:30616"/>
    </ligand>
</feature>
<keyword evidence="10" id="KW-0472">Membrane</keyword>
<dbReference type="InterPro" id="IPR011009">
    <property type="entry name" value="Kinase-like_dom_sf"/>
</dbReference>
<dbReference type="Gene3D" id="2.120.10.30">
    <property type="entry name" value="TolB, C-terminal domain"/>
    <property type="match status" value="3"/>
</dbReference>
<dbReference type="PANTHER" id="PTHR24416">
    <property type="entry name" value="TYROSINE-PROTEIN KINASE RECEPTOR"/>
    <property type="match status" value="1"/>
</dbReference>
<accession>A0A4W3HT40</accession>
<dbReference type="SUPFAM" id="SSF49265">
    <property type="entry name" value="Fibronectin type III"/>
    <property type="match status" value="5"/>
</dbReference>
<dbReference type="PROSITE" id="PS00107">
    <property type="entry name" value="PROTEIN_KINASE_ATP"/>
    <property type="match status" value="1"/>
</dbReference>
<dbReference type="PRINTS" id="PR00109">
    <property type="entry name" value="TYRKINASE"/>
</dbReference>
<keyword evidence="11" id="KW-0829">Tyrosine-protein kinase</keyword>
<feature type="domain" description="Protein kinase" evidence="17">
    <location>
        <begin position="1796"/>
        <end position="2074"/>
    </location>
</feature>
<keyword evidence="9" id="KW-1133">Transmembrane helix</keyword>
<dbReference type="PROSITE" id="PS00109">
    <property type="entry name" value="PROTEIN_KINASE_TYR"/>
    <property type="match status" value="1"/>
</dbReference>
<evidence type="ECO:0000256" key="5">
    <source>
        <dbReference type="ARBA" id="ARBA00022737"/>
    </source>
</evidence>
<dbReference type="InterPro" id="IPR008266">
    <property type="entry name" value="Tyr_kinase_AS"/>
</dbReference>
<dbReference type="InterPro" id="IPR036116">
    <property type="entry name" value="FN3_sf"/>
</dbReference>
<keyword evidence="13" id="KW-0325">Glycoprotein</keyword>
<evidence type="ECO:0000256" key="14">
    <source>
        <dbReference type="ARBA" id="ARBA00051243"/>
    </source>
</evidence>
<evidence type="ECO:0000256" key="16">
    <source>
        <dbReference type="RuleBase" id="RU000312"/>
    </source>
</evidence>
<keyword evidence="3" id="KW-0808">Transferase</keyword>
<name>A0A4W3HT40_CALMI</name>
<evidence type="ECO:0000313" key="19">
    <source>
        <dbReference type="Ensembl" id="ENSCMIP00000012314.1"/>
    </source>
</evidence>
<keyword evidence="12 16" id="KW-0675">Receptor</keyword>
<organism evidence="19 20">
    <name type="scientific">Callorhinchus milii</name>
    <name type="common">Ghost shark</name>
    <dbReference type="NCBI Taxonomy" id="7868"/>
    <lineage>
        <taxon>Eukaryota</taxon>
        <taxon>Metazoa</taxon>
        <taxon>Chordata</taxon>
        <taxon>Craniata</taxon>
        <taxon>Vertebrata</taxon>
        <taxon>Chondrichthyes</taxon>
        <taxon>Holocephali</taxon>
        <taxon>Chimaeriformes</taxon>
        <taxon>Callorhinchidae</taxon>
        <taxon>Callorhinchus</taxon>
    </lineage>
</organism>
<reference evidence="19" key="4">
    <citation type="submission" date="2025-08" db="UniProtKB">
        <authorList>
            <consortium name="Ensembl"/>
        </authorList>
    </citation>
    <scope>IDENTIFICATION</scope>
</reference>
<dbReference type="STRING" id="7868.ENSCMIP00000012314"/>
<dbReference type="InterPro" id="IPR050122">
    <property type="entry name" value="RTK"/>
</dbReference>
<evidence type="ECO:0000256" key="13">
    <source>
        <dbReference type="ARBA" id="ARBA00023180"/>
    </source>
</evidence>
<evidence type="ECO:0000256" key="10">
    <source>
        <dbReference type="ARBA" id="ARBA00023136"/>
    </source>
</evidence>
<reference evidence="20" key="2">
    <citation type="journal article" date="2007" name="PLoS Biol.">
        <title>Survey sequencing and comparative analysis of the elephant shark (Callorhinchus milii) genome.</title>
        <authorList>
            <person name="Venkatesh B."/>
            <person name="Kirkness E.F."/>
            <person name="Loh Y.H."/>
            <person name="Halpern A.L."/>
            <person name="Lee A.P."/>
            <person name="Johnson J."/>
            <person name="Dandona N."/>
            <person name="Viswanathan L.D."/>
            <person name="Tay A."/>
            <person name="Venter J.C."/>
            <person name="Strausberg R.L."/>
            <person name="Brenner S."/>
        </authorList>
    </citation>
    <scope>NUCLEOTIDE SEQUENCE [LARGE SCALE GENOMIC DNA]</scope>
</reference>
<dbReference type="SUPFAM" id="SSF56112">
    <property type="entry name" value="Protein kinase-like (PK-like)"/>
    <property type="match status" value="1"/>
</dbReference>
<dbReference type="InterPro" id="IPR000033">
    <property type="entry name" value="LDLR_classB_rpt"/>
</dbReference>
<dbReference type="GO" id="GO:0005524">
    <property type="term" value="F:ATP binding"/>
    <property type="evidence" value="ECO:0007669"/>
    <property type="project" value="UniProtKB-UniRule"/>
</dbReference>
<dbReference type="Ensembl" id="ENSCMIT00000012602.1">
    <property type="protein sequence ID" value="ENSCMIP00000012314.1"/>
    <property type="gene ID" value="ENSCMIG00000006280.1"/>
</dbReference>
<evidence type="ECO:0000256" key="1">
    <source>
        <dbReference type="ARBA" id="ARBA00004479"/>
    </source>
</evidence>
<dbReference type="Gene3D" id="1.10.510.10">
    <property type="entry name" value="Transferase(Phosphotransferase) domain 1"/>
    <property type="match status" value="1"/>
</dbReference>
<evidence type="ECO:0000256" key="11">
    <source>
        <dbReference type="ARBA" id="ARBA00023137"/>
    </source>
</evidence>
<dbReference type="GO" id="GO:0043235">
    <property type="term" value="C:receptor complex"/>
    <property type="evidence" value="ECO:0007669"/>
    <property type="project" value="TreeGrafter"/>
</dbReference>
<dbReference type="PROSITE" id="PS50853">
    <property type="entry name" value="FN3"/>
    <property type="match status" value="4"/>
</dbReference>
<dbReference type="InterPro" id="IPR003961">
    <property type="entry name" value="FN3_dom"/>
</dbReference>
<dbReference type="Gene3D" id="3.30.200.20">
    <property type="entry name" value="Phosphorylase Kinase, domain 1"/>
    <property type="match status" value="1"/>
</dbReference>
<feature type="domain" description="Fibronectin type-III" evidence="18">
    <location>
        <begin position="432"/>
        <end position="554"/>
    </location>
</feature>
<dbReference type="Proteomes" id="UP000314986">
    <property type="component" value="Unassembled WGS sequence"/>
</dbReference>
<evidence type="ECO:0000259" key="18">
    <source>
        <dbReference type="PROSITE" id="PS50853"/>
    </source>
</evidence>
<dbReference type="GO" id="GO:0005886">
    <property type="term" value="C:plasma membrane"/>
    <property type="evidence" value="ECO:0007669"/>
    <property type="project" value="TreeGrafter"/>
</dbReference>
<evidence type="ECO:0000256" key="12">
    <source>
        <dbReference type="ARBA" id="ARBA00023170"/>
    </source>
</evidence>
<evidence type="ECO:0000256" key="8">
    <source>
        <dbReference type="ARBA" id="ARBA00022840"/>
    </source>
</evidence>
<dbReference type="CDD" id="cd00063">
    <property type="entry name" value="FN3"/>
    <property type="match status" value="7"/>
</dbReference>